<evidence type="ECO:0000313" key="2">
    <source>
        <dbReference type="EMBL" id="PSL56170.1"/>
    </source>
</evidence>
<keyword evidence="3" id="KW-1185">Reference proteome</keyword>
<accession>A0A2P8ICK1</accession>
<dbReference type="InterPro" id="IPR050765">
    <property type="entry name" value="Riboflavin_Biosynth_HTPR"/>
</dbReference>
<dbReference type="EMBL" id="PYAX01000004">
    <property type="protein sequence ID" value="PSL56170.1"/>
    <property type="molecule type" value="Genomic_DNA"/>
</dbReference>
<gene>
    <name evidence="2" type="ORF">B0I31_104461</name>
</gene>
<sequence length="194" mass="21712">MRRIVLWLSVSLDGFFEGVDGSIDWHLVDDELHSHMNAKLAVMGAFLEGRRTYELMEEYWPTADQDPAASGPTVEFARIWRGMPKVVYSRTSKSVGPNATLVRSVVREEVLALKASARGDLVVGGPDLATTFRRLGLIDEYRLYVHPVLLGQGRPWLTPEEAKTDLDLVETRTFGNGVVLLRHQVRTPTTHTIG</sequence>
<dbReference type="OrthoDB" id="7949219at2"/>
<dbReference type="InterPro" id="IPR024072">
    <property type="entry name" value="DHFR-like_dom_sf"/>
</dbReference>
<dbReference type="PANTHER" id="PTHR38011:SF11">
    <property type="entry name" value="2,5-DIAMINO-6-RIBOSYLAMINO-4(3H)-PYRIMIDINONE 5'-PHOSPHATE REDUCTASE"/>
    <property type="match status" value="1"/>
</dbReference>
<dbReference type="InterPro" id="IPR002734">
    <property type="entry name" value="RibDG_C"/>
</dbReference>
<dbReference type="AlphaFoldDB" id="A0A2P8ICK1"/>
<dbReference type="Pfam" id="PF01872">
    <property type="entry name" value="RibD_C"/>
    <property type="match status" value="1"/>
</dbReference>
<proteinExistence type="predicted"/>
<dbReference type="RefSeq" id="WP_106615829.1">
    <property type="nucleotide sequence ID" value="NZ_PYAX01000004.1"/>
</dbReference>
<dbReference type="Proteomes" id="UP000241118">
    <property type="component" value="Unassembled WGS sequence"/>
</dbReference>
<feature type="domain" description="Bacterial bifunctional deaminase-reductase C-terminal" evidence="1">
    <location>
        <begin position="4"/>
        <end position="180"/>
    </location>
</feature>
<dbReference type="Gene3D" id="3.40.430.10">
    <property type="entry name" value="Dihydrofolate Reductase, subunit A"/>
    <property type="match status" value="1"/>
</dbReference>
<evidence type="ECO:0000313" key="3">
    <source>
        <dbReference type="Proteomes" id="UP000241118"/>
    </source>
</evidence>
<comment type="caution">
    <text evidence="2">The sequence shown here is derived from an EMBL/GenBank/DDBJ whole genome shotgun (WGS) entry which is preliminary data.</text>
</comment>
<reference evidence="2 3" key="1">
    <citation type="submission" date="2018-03" db="EMBL/GenBank/DDBJ databases">
        <title>Genomic Encyclopedia of Type Strains, Phase III (KMG-III): the genomes of soil and plant-associated and newly described type strains.</title>
        <authorList>
            <person name="Whitman W."/>
        </authorList>
    </citation>
    <scope>NUCLEOTIDE SEQUENCE [LARGE SCALE GENOMIC DNA]</scope>
    <source>
        <strain evidence="2 3">CGMCC 4.7097</strain>
    </source>
</reference>
<name>A0A2P8ICK1_SACCR</name>
<evidence type="ECO:0000259" key="1">
    <source>
        <dbReference type="Pfam" id="PF01872"/>
    </source>
</evidence>
<protein>
    <submittedName>
        <fullName evidence="2">Dihydrofolate reductase</fullName>
    </submittedName>
</protein>
<organism evidence="2 3">
    <name type="scientific">Saccharothrix carnea</name>
    <dbReference type="NCBI Taxonomy" id="1280637"/>
    <lineage>
        <taxon>Bacteria</taxon>
        <taxon>Bacillati</taxon>
        <taxon>Actinomycetota</taxon>
        <taxon>Actinomycetes</taxon>
        <taxon>Pseudonocardiales</taxon>
        <taxon>Pseudonocardiaceae</taxon>
        <taxon>Saccharothrix</taxon>
    </lineage>
</organism>
<dbReference type="SUPFAM" id="SSF53597">
    <property type="entry name" value="Dihydrofolate reductase-like"/>
    <property type="match status" value="1"/>
</dbReference>
<dbReference type="GO" id="GO:0009231">
    <property type="term" value="P:riboflavin biosynthetic process"/>
    <property type="evidence" value="ECO:0007669"/>
    <property type="project" value="InterPro"/>
</dbReference>
<dbReference type="PANTHER" id="PTHR38011">
    <property type="entry name" value="DIHYDROFOLATE REDUCTASE FAMILY PROTEIN (AFU_ORTHOLOGUE AFUA_8G06820)"/>
    <property type="match status" value="1"/>
</dbReference>
<dbReference type="GO" id="GO:0008703">
    <property type="term" value="F:5-amino-6-(5-phosphoribosylamino)uracil reductase activity"/>
    <property type="evidence" value="ECO:0007669"/>
    <property type="project" value="InterPro"/>
</dbReference>